<keyword evidence="3" id="KW-1185">Reference proteome</keyword>
<protein>
    <submittedName>
        <fullName evidence="2">Uncharacterized protein</fullName>
    </submittedName>
</protein>
<feature type="region of interest" description="Disordered" evidence="1">
    <location>
        <begin position="131"/>
        <end position="152"/>
    </location>
</feature>
<evidence type="ECO:0000313" key="2">
    <source>
        <dbReference type="EMBL" id="CAJ1971076.1"/>
    </source>
</evidence>
<sequence length="152" mass="17216">MKEDIECSQDVVEKAAKSSRGNNEKGENGRERERAVHGYVMIRSFLRETLIRTKGSRNSNTKEAIQDGHKVSKLYIVAERMKKDEGAGKCGSYTAIRKVFSPDEHNYYHICILQDSRPNLVHKIEGITNYRREPSKNEGDQSGDLCSGPRAD</sequence>
<name>A0AA86VN46_9FABA</name>
<organism evidence="2 3">
    <name type="scientific">Sphenostylis stenocarpa</name>
    <dbReference type="NCBI Taxonomy" id="92480"/>
    <lineage>
        <taxon>Eukaryota</taxon>
        <taxon>Viridiplantae</taxon>
        <taxon>Streptophyta</taxon>
        <taxon>Embryophyta</taxon>
        <taxon>Tracheophyta</taxon>
        <taxon>Spermatophyta</taxon>
        <taxon>Magnoliopsida</taxon>
        <taxon>eudicotyledons</taxon>
        <taxon>Gunneridae</taxon>
        <taxon>Pentapetalae</taxon>
        <taxon>rosids</taxon>
        <taxon>fabids</taxon>
        <taxon>Fabales</taxon>
        <taxon>Fabaceae</taxon>
        <taxon>Papilionoideae</taxon>
        <taxon>50 kb inversion clade</taxon>
        <taxon>NPAAA clade</taxon>
        <taxon>indigoferoid/millettioid clade</taxon>
        <taxon>Phaseoleae</taxon>
        <taxon>Sphenostylis</taxon>
    </lineage>
</organism>
<gene>
    <name evidence="2" type="ORF">AYBTSS11_LOCUS23074</name>
</gene>
<evidence type="ECO:0000313" key="3">
    <source>
        <dbReference type="Proteomes" id="UP001189624"/>
    </source>
</evidence>
<feature type="region of interest" description="Disordered" evidence="1">
    <location>
        <begin position="1"/>
        <end position="32"/>
    </location>
</feature>
<dbReference type="EMBL" id="OY731405">
    <property type="protein sequence ID" value="CAJ1971076.1"/>
    <property type="molecule type" value="Genomic_DNA"/>
</dbReference>
<dbReference type="Gramene" id="rna-AYBTSS11_LOCUS23074">
    <property type="protein sequence ID" value="CAJ1971076.1"/>
    <property type="gene ID" value="gene-AYBTSS11_LOCUS23074"/>
</dbReference>
<dbReference type="Proteomes" id="UP001189624">
    <property type="component" value="Chromosome 8"/>
</dbReference>
<dbReference type="AlphaFoldDB" id="A0AA86VN46"/>
<reference evidence="2" key="1">
    <citation type="submission" date="2023-10" db="EMBL/GenBank/DDBJ databases">
        <authorList>
            <person name="Domelevo Entfellner J.-B."/>
        </authorList>
    </citation>
    <scope>NUCLEOTIDE SEQUENCE</scope>
</reference>
<accession>A0AA86VN46</accession>
<proteinExistence type="predicted"/>
<evidence type="ECO:0000256" key="1">
    <source>
        <dbReference type="SAM" id="MobiDB-lite"/>
    </source>
</evidence>